<reference evidence="2 3" key="1">
    <citation type="submission" date="2024-03" db="EMBL/GenBank/DDBJ databases">
        <title>High-quality draft genome sequence of Oceanobacter sp. wDCs-4.</title>
        <authorList>
            <person name="Dong C."/>
        </authorList>
    </citation>
    <scope>NUCLEOTIDE SEQUENCE [LARGE SCALE GENOMIC DNA]</scope>
    <source>
        <strain evidence="3">wDCs-4</strain>
    </source>
</reference>
<dbReference type="Proteomes" id="UP001620597">
    <property type="component" value="Unassembled WGS sequence"/>
</dbReference>
<dbReference type="PIRSF" id="PIRSF025560">
    <property type="entry name" value="UCP025560"/>
    <property type="match status" value="1"/>
</dbReference>
<comment type="caution">
    <text evidence="2">The sequence shown here is derived from an EMBL/GenBank/DDBJ whole genome shotgun (WGS) entry which is preliminary data.</text>
</comment>
<feature type="chain" id="PRO_5046206117" evidence="1">
    <location>
        <begin position="20"/>
        <end position="107"/>
    </location>
</feature>
<proteinExistence type="predicted"/>
<dbReference type="EMBL" id="JBBKTX010000004">
    <property type="protein sequence ID" value="MFK4751705.1"/>
    <property type="molecule type" value="Genomic_DNA"/>
</dbReference>
<protein>
    <submittedName>
        <fullName evidence="2">YdbL family protein</fullName>
    </submittedName>
</protein>
<name>A0ABW8NFZ9_9GAMM</name>
<sequence>MKHLLLTLVTLVLSFSVMALDLDTARESGLVGEQRDGYVGLVNTSRHDVAALVVEINTKRKIHYQEIANKQQAPLASIEKIAGEKLTDKANKQGQYYQSANGDWVRN</sequence>
<evidence type="ECO:0000313" key="2">
    <source>
        <dbReference type="EMBL" id="MFK4751705.1"/>
    </source>
</evidence>
<dbReference type="InterPro" id="IPR008309">
    <property type="entry name" value="YdbL"/>
</dbReference>
<evidence type="ECO:0000256" key="1">
    <source>
        <dbReference type="SAM" id="SignalP"/>
    </source>
</evidence>
<gene>
    <name evidence="2" type="ORF">WG929_04690</name>
</gene>
<dbReference type="RefSeq" id="WP_416205100.1">
    <property type="nucleotide sequence ID" value="NZ_JBBKTX010000004.1"/>
</dbReference>
<accession>A0ABW8NFZ9</accession>
<feature type="signal peptide" evidence="1">
    <location>
        <begin position="1"/>
        <end position="19"/>
    </location>
</feature>
<keyword evidence="3" id="KW-1185">Reference proteome</keyword>
<keyword evidence="1" id="KW-0732">Signal</keyword>
<organism evidence="2 3">
    <name type="scientific">Oceanobacter antarcticus</name>
    <dbReference type="NCBI Taxonomy" id="3133425"/>
    <lineage>
        <taxon>Bacteria</taxon>
        <taxon>Pseudomonadati</taxon>
        <taxon>Pseudomonadota</taxon>
        <taxon>Gammaproteobacteria</taxon>
        <taxon>Oceanospirillales</taxon>
        <taxon>Oceanospirillaceae</taxon>
        <taxon>Oceanobacter</taxon>
    </lineage>
</organism>
<dbReference type="Pfam" id="PF07027">
    <property type="entry name" value="DUF1318"/>
    <property type="match status" value="1"/>
</dbReference>
<evidence type="ECO:0000313" key="3">
    <source>
        <dbReference type="Proteomes" id="UP001620597"/>
    </source>
</evidence>